<dbReference type="EMBL" id="LR797156">
    <property type="protein sequence ID" value="CAB4190232.1"/>
    <property type="molecule type" value="Genomic_DNA"/>
</dbReference>
<organism evidence="1">
    <name type="scientific">uncultured Caudovirales phage</name>
    <dbReference type="NCBI Taxonomy" id="2100421"/>
    <lineage>
        <taxon>Viruses</taxon>
        <taxon>Duplodnaviria</taxon>
        <taxon>Heunggongvirae</taxon>
        <taxon>Uroviricota</taxon>
        <taxon>Caudoviricetes</taxon>
        <taxon>Peduoviridae</taxon>
        <taxon>Maltschvirus</taxon>
        <taxon>Maltschvirus maltsch</taxon>
    </lineage>
</organism>
<name>A0A6J5R2Q9_9CAUD</name>
<protein>
    <submittedName>
        <fullName evidence="1">Uncharacterized protein</fullName>
    </submittedName>
</protein>
<dbReference type="SUPFAM" id="SSF161266">
    <property type="entry name" value="Gam-like"/>
    <property type="match status" value="1"/>
</dbReference>
<dbReference type="InterPro" id="IPR055731">
    <property type="entry name" value="Pam3_gp33-like"/>
</dbReference>
<reference evidence="1" key="1">
    <citation type="submission" date="2020-05" db="EMBL/GenBank/DDBJ databases">
        <authorList>
            <person name="Chiriac C."/>
            <person name="Salcher M."/>
            <person name="Ghai R."/>
            <person name="Kavagutti S V."/>
        </authorList>
    </citation>
    <scope>NUCLEOTIDE SEQUENCE</scope>
</reference>
<gene>
    <name evidence="1" type="ORF">UFOVP1193_45</name>
</gene>
<proteinExistence type="predicted"/>
<sequence length="140" mass="16467">MTDTLDTQNTKTIEEMVGIYIKIRNRIEETEERHKSELEKIKEEYDIVSQHLLGICNEQNLDSIKTPAGTVSRTITSRYWASDWEQMYSFIKEHDAPQLLERRIHNGNMKQFLEENPDTLPIGLQAESRYTIRVRKPTAK</sequence>
<dbReference type="Pfam" id="PF23984">
    <property type="entry name" value="DUF7307"/>
    <property type="match status" value="1"/>
</dbReference>
<evidence type="ECO:0000313" key="1">
    <source>
        <dbReference type="EMBL" id="CAB4190232.1"/>
    </source>
</evidence>
<accession>A0A6J5R2Q9</accession>